<reference evidence="5" key="1">
    <citation type="submission" date="2022-03" db="EMBL/GenBank/DDBJ databases">
        <title>Pseudomonas marianensis sp. nov., a marine bacterium isolated from deep-sea sediments of the Mariana Trench.</title>
        <authorList>
            <person name="Wei Y."/>
        </authorList>
    </citation>
    <scope>NUCLEOTIDE SEQUENCE</scope>
    <source>
        <strain evidence="5">PS1</strain>
    </source>
</reference>
<feature type="region of interest" description="Disordered" evidence="2">
    <location>
        <begin position="1151"/>
        <end position="1174"/>
    </location>
</feature>
<dbReference type="RefSeq" id="WP_243604245.1">
    <property type="nucleotide sequence ID" value="NZ_JALGRD010000001.1"/>
</dbReference>
<keyword evidence="3" id="KW-1133">Transmembrane helix</keyword>
<gene>
    <name evidence="5" type="ORF">MST27_01545</name>
</gene>
<dbReference type="EMBL" id="JALGRD010000001">
    <property type="protein sequence ID" value="MCJ0972054.1"/>
    <property type="molecule type" value="Genomic_DNA"/>
</dbReference>
<keyword evidence="6" id="KW-1185">Reference proteome</keyword>
<feature type="repeat" description="TPR" evidence="1">
    <location>
        <begin position="655"/>
        <end position="688"/>
    </location>
</feature>
<organism evidence="5 6">
    <name type="scientific">Stutzerimonas marianensis</name>
    <dbReference type="NCBI Taxonomy" id="2929513"/>
    <lineage>
        <taxon>Bacteria</taxon>
        <taxon>Pseudomonadati</taxon>
        <taxon>Pseudomonadota</taxon>
        <taxon>Gammaproteobacteria</taxon>
        <taxon>Pseudomonadales</taxon>
        <taxon>Pseudomonadaceae</taxon>
        <taxon>Stutzerimonas</taxon>
    </lineage>
</organism>
<dbReference type="Pfam" id="PF13429">
    <property type="entry name" value="TPR_15"/>
    <property type="match status" value="1"/>
</dbReference>
<keyword evidence="3" id="KW-0472">Membrane</keyword>
<comment type="caution">
    <text evidence="5">The sequence shown here is derived from an EMBL/GenBank/DDBJ whole genome shotgun (WGS) entry which is preliminary data.</text>
</comment>
<dbReference type="PROSITE" id="PS50005">
    <property type="entry name" value="TPR"/>
    <property type="match status" value="1"/>
</dbReference>
<keyword evidence="3" id="KW-0812">Transmembrane</keyword>
<sequence>MRNSSATEPVRLLSPWALLLIGGLVSTLLVVTYNGDEVFMPSEGQPDAVSISYAELLLEAHPDDASLRLKLIEQLIALGDHVRARSHVFKLDEAASGDVRFFLAELAVLEAQANEKAVSAQTLAALSAQLRGVTREGLSLEQLARLARRALAVNDPSLAAQTYLDLAERDEARRQQWFGEAVTAHLAAGETGAAARLLNEMIARADGADDRQRYVSEAFSAYLAADQGDRAATVVHANLDVLDAADGALLEAAVKAGIGSQRHDLAADILARWRLLDPENVTALRSEMQLRLASGQLEQAWAVGQQLANVAPQPPETLETMAKLGEWTGRPSEALGYWLKLLQQQDGPQVREHAWRLAAQLFDFDNTIRLLAGAGQSRQLSDAELDALVYSHGQRGTPEQAERWLRRYLSAHPDHSLAWERLQQLLEQTQQLEAQVALWAERDRQFGVSLEQRLTWAHVHWELFDVQAAWVVLDAVDRQQVSEPAYWLLRAELAWELERDEDALEGYQRLQALGVANGDTVDERLITLYERHAPARALDVMMASWERKRTPANLTRALQWAMQLDDLPRLRLLVEQGLQMPESERVGALWSARARLAVQAGEQAEAERLLVEAVARLPHADAVKEQLLWHYIDTGNKAALTPLLQRWEPLAHKRSSLWLPYASGYLLLNRNELALQWFDRFLRRNPEDLLVQAAYADALDNAGYFDRALRLRRHLAGLFDGRPATAEPDTYRTYLRLLSAGGAGIEMLLRLERPDGRPMLQIWFDQFSEQLERLNQPALKDEWLGWARRNGLRIDRYAELQQALRAHNASELERLLASGGLDPAQRVEALQQLGASQRALSESLAALSPDQPDALQQQLRGQALALQARHPQGLQIGLRRQDFGTLELRGQTVEIARQFGRDWHASAHFSRQRYSGPGLSDASPGVERSAELQLTRELGPAWFGAALEISDHDEGDRQGTGVFGGLQLTDTDSLEFHADWHRQAEESGLARALARRDSVGVSATHGLTARDQFTWSLAQQRFSTLDGEALGHGRQLNLEFSHALFFEGPSWTLRGGLTHAAYRLADGPLHSVPQEPADYLQERFGQVYVASTWRRGFPGALNRETPQYSWLVDVLAGWQWTEQQVGYAINAGVGTRLLGDDELAFTLGYQSAPRNGDGEPGGTLSLTYSTRFGR</sequence>
<dbReference type="Proteomes" id="UP001139682">
    <property type="component" value="Unassembled WGS sequence"/>
</dbReference>
<evidence type="ECO:0000256" key="1">
    <source>
        <dbReference type="PROSITE-ProRule" id="PRU00339"/>
    </source>
</evidence>
<dbReference type="Pfam" id="PF13428">
    <property type="entry name" value="TPR_14"/>
    <property type="match status" value="1"/>
</dbReference>
<evidence type="ECO:0000313" key="6">
    <source>
        <dbReference type="Proteomes" id="UP001139682"/>
    </source>
</evidence>
<dbReference type="AlphaFoldDB" id="A0A9X1W0U4"/>
<evidence type="ECO:0000256" key="2">
    <source>
        <dbReference type="SAM" id="MobiDB-lite"/>
    </source>
</evidence>
<dbReference type="InterPro" id="IPR011990">
    <property type="entry name" value="TPR-like_helical_dom_sf"/>
</dbReference>
<dbReference type="Gene3D" id="1.25.40.10">
    <property type="entry name" value="Tetratricopeptide repeat domain"/>
    <property type="match status" value="2"/>
</dbReference>
<dbReference type="InterPro" id="IPR019734">
    <property type="entry name" value="TPR_rpt"/>
</dbReference>
<dbReference type="Pfam" id="PF24604">
    <property type="entry name" value="B-barrel_PelB_C"/>
    <property type="match status" value="1"/>
</dbReference>
<accession>A0A9X1W0U4</accession>
<protein>
    <submittedName>
        <fullName evidence="5">Tetratricopeptide repeat protein</fullName>
    </submittedName>
</protein>
<name>A0A9X1W0U4_9GAMM</name>
<feature type="domain" description="PelB C-terminal" evidence="4">
    <location>
        <begin position="869"/>
        <end position="1171"/>
    </location>
</feature>
<dbReference type="InterPro" id="IPR057306">
    <property type="entry name" value="B-barrel_PelB_C"/>
</dbReference>
<evidence type="ECO:0000256" key="3">
    <source>
        <dbReference type="SAM" id="Phobius"/>
    </source>
</evidence>
<dbReference type="SUPFAM" id="SSF48452">
    <property type="entry name" value="TPR-like"/>
    <property type="match status" value="2"/>
</dbReference>
<keyword evidence="1" id="KW-0802">TPR repeat</keyword>
<feature type="compositionally biased region" description="Polar residues" evidence="2">
    <location>
        <begin position="1164"/>
        <end position="1174"/>
    </location>
</feature>
<evidence type="ECO:0000313" key="5">
    <source>
        <dbReference type="EMBL" id="MCJ0972054.1"/>
    </source>
</evidence>
<feature type="transmembrane region" description="Helical" evidence="3">
    <location>
        <begin position="12"/>
        <end position="33"/>
    </location>
</feature>
<evidence type="ECO:0000259" key="4">
    <source>
        <dbReference type="Pfam" id="PF24604"/>
    </source>
</evidence>
<proteinExistence type="predicted"/>